<feature type="transmembrane region" description="Helical" evidence="7">
    <location>
        <begin position="445"/>
        <end position="465"/>
    </location>
</feature>
<dbReference type="CDD" id="cd11482">
    <property type="entry name" value="SLC-NCS1sbd_NRT1-like"/>
    <property type="match status" value="1"/>
</dbReference>
<dbReference type="PANTHER" id="PTHR30618">
    <property type="entry name" value="NCS1 FAMILY PURINE/PYRIMIDINE TRANSPORTER"/>
    <property type="match status" value="1"/>
</dbReference>
<dbReference type="AlphaFoldDB" id="A0A8E2JVW6"/>
<evidence type="ECO:0000256" key="7">
    <source>
        <dbReference type="SAM" id="Phobius"/>
    </source>
</evidence>
<keyword evidence="5 7" id="KW-0472">Membrane</keyword>
<keyword evidence="4 7" id="KW-1133">Transmembrane helix</keyword>
<dbReference type="Proteomes" id="UP000250140">
    <property type="component" value="Unassembled WGS sequence"/>
</dbReference>
<keyword evidence="9" id="KW-1185">Reference proteome</keyword>
<dbReference type="InterPro" id="IPR001248">
    <property type="entry name" value="Pur-cyt_permease"/>
</dbReference>
<feature type="transmembrane region" description="Helical" evidence="7">
    <location>
        <begin position="377"/>
        <end position="394"/>
    </location>
</feature>
<dbReference type="PANTHER" id="PTHR30618:SF15">
    <property type="entry name" value="NICOTINAMIDE RIBOSIDE TRANSPORTER 1-RELATED"/>
    <property type="match status" value="1"/>
</dbReference>
<dbReference type="InterPro" id="IPR045225">
    <property type="entry name" value="Uracil/uridine/allantoin_perm"/>
</dbReference>
<protein>
    <recommendedName>
        <fullName evidence="10">Uracil permease</fullName>
    </recommendedName>
</protein>
<feature type="region of interest" description="Disordered" evidence="6">
    <location>
        <begin position="530"/>
        <end position="552"/>
    </location>
</feature>
<evidence type="ECO:0008006" key="10">
    <source>
        <dbReference type="Google" id="ProtNLM"/>
    </source>
</evidence>
<comment type="similarity">
    <text evidence="2">Belongs to the purine-cytosine permease (2.A.39) family.</text>
</comment>
<dbReference type="OrthoDB" id="2018619at2759"/>
<organism evidence="8 9">
    <name type="scientific">Glonium stellatum</name>
    <dbReference type="NCBI Taxonomy" id="574774"/>
    <lineage>
        <taxon>Eukaryota</taxon>
        <taxon>Fungi</taxon>
        <taxon>Dikarya</taxon>
        <taxon>Ascomycota</taxon>
        <taxon>Pezizomycotina</taxon>
        <taxon>Dothideomycetes</taxon>
        <taxon>Pleosporomycetidae</taxon>
        <taxon>Gloniales</taxon>
        <taxon>Gloniaceae</taxon>
        <taxon>Glonium</taxon>
    </lineage>
</organism>
<proteinExistence type="inferred from homology"/>
<reference evidence="8 9" key="1">
    <citation type="journal article" date="2016" name="Nat. Commun.">
        <title>Ectomycorrhizal ecology is imprinted in the genome of the dominant symbiotic fungus Cenococcum geophilum.</title>
        <authorList>
            <consortium name="DOE Joint Genome Institute"/>
            <person name="Peter M."/>
            <person name="Kohler A."/>
            <person name="Ohm R.A."/>
            <person name="Kuo A."/>
            <person name="Krutzmann J."/>
            <person name="Morin E."/>
            <person name="Arend M."/>
            <person name="Barry K.W."/>
            <person name="Binder M."/>
            <person name="Choi C."/>
            <person name="Clum A."/>
            <person name="Copeland A."/>
            <person name="Grisel N."/>
            <person name="Haridas S."/>
            <person name="Kipfer T."/>
            <person name="LaButti K."/>
            <person name="Lindquist E."/>
            <person name="Lipzen A."/>
            <person name="Maire R."/>
            <person name="Meier B."/>
            <person name="Mihaltcheva S."/>
            <person name="Molinier V."/>
            <person name="Murat C."/>
            <person name="Poggeler S."/>
            <person name="Quandt C.A."/>
            <person name="Sperisen C."/>
            <person name="Tritt A."/>
            <person name="Tisserant E."/>
            <person name="Crous P.W."/>
            <person name="Henrissat B."/>
            <person name="Nehls U."/>
            <person name="Egli S."/>
            <person name="Spatafora J.W."/>
            <person name="Grigoriev I.V."/>
            <person name="Martin F.M."/>
        </authorList>
    </citation>
    <scope>NUCLEOTIDE SEQUENCE [LARGE SCALE GENOMIC DNA]</scope>
    <source>
        <strain evidence="8 9">CBS 207.34</strain>
    </source>
</reference>
<feature type="transmembrane region" description="Helical" evidence="7">
    <location>
        <begin position="290"/>
        <end position="315"/>
    </location>
</feature>
<evidence type="ECO:0000256" key="3">
    <source>
        <dbReference type="ARBA" id="ARBA00022692"/>
    </source>
</evidence>
<dbReference type="GO" id="GO:0005886">
    <property type="term" value="C:plasma membrane"/>
    <property type="evidence" value="ECO:0007669"/>
    <property type="project" value="TreeGrafter"/>
</dbReference>
<accession>A0A8E2JVW6</accession>
<evidence type="ECO:0000313" key="9">
    <source>
        <dbReference type="Proteomes" id="UP000250140"/>
    </source>
</evidence>
<name>A0A8E2JVW6_9PEZI</name>
<evidence type="ECO:0000256" key="4">
    <source>
        <dbReference type="ARBA" id="ARBA00022989"/>
    </source>
</evidence>
<evidence type="ECO:0000256" key="2">
    <source>
        <dbReference type="ARBA" id="ARBA00008974"/>
    </source>
</evidence>
<feature type="transmembrane region" description="Helical" evidence="7">
    <location>
        <begin position="52"/>
        <end position="77"/>
    </location>
</feature>
<feature type="transmembrane region" description="Helical" evidence="7">
    <location>
        <begin position="205"/>
        <end position="223"/>
    </location>
</feature>
<evidence type="ECO:0000256" key="6">
    <source>
        <dbReference type="SAM" id="MobiDB-lite"/>
    </source>
</evidence>
<keyword evidence="3 7" id="KW-0812">Transmembrane</keyword>
<dbReference type="Gene3D" id="1.10.4160.10">
    <property type="entry name" value="Hydantoin permease"/>
    <property type="match status" value="1"/>
</dbReference>
<evidence type="ECO:0000256" key="1">
    <source>
        <dbReference type="ARBA" id="ARBA00004141"/>
    </source>
</evidence>
<comment type="subcellular location">
    <subcellularLocation>
        <location evidence="1">Membrane</location>
        <topology evidence="1">Multi-pass membrane protein</topology>
    </subcellularLocation>
</comment>
<dbReference type="Pfam" id="PF02133">
    <property type="entry name" value="Transp_cyt_pur"/>
    <property type="match status" value="1"/>
</dbReference>
<evidence type="ECO:0000313" key="8">
    <source>
        <dbReference type="EMBL" id="OCL11102.1"/>
    </source>
</evidence>
<dbReference type="GO" id="GO:0015205">
    <property type="term" value="F:nucleobase transmembrane transporter activity"/>
    <property type="evidence" value="ECO:0007669"/>
    <property type="project" value="TreeGrafter"/>
</dbReference>
<feature type="transmembrane region" description="Helical" evidence="7">
    <location>
        <begin position="83"/>
        <end position="100"/>
    </location>
</feature>
<gene>
    <name evidence="8" type="ORF">AOQ84DRAFT_336440</name>
</gene>
<feature type="transmembrane region" description="Helical" evidence="7">
    <location>
        <begin position="175"/>
        <end position="193"/>
    </location>
</feature>
<sequence length="552" mass="60910">MLTSRTQAKISFWARRLECPVDENANYKNTFWCNRDLIPIPSDRRTWRWQDFAGYWVITGINTTPWTYGASLLALGLSVPQSVGVVVGVGLITALLAVFAGRPGSRLYLGFTVLSRASWGMRGGFWPVLNRIMTACVWMGIQMYWGGQAIKIILRALIGGPFINLKNTLPLSANVDTASLISFFVFVVVYLPLPMIPPEKLQTPFRITFVMITCTMFGILIWSQRAAHGPGKLVHSGSTMHGAVLSWNAVYGLQSLVGAQASGCLGQSDWTRYAQTPNSALFGQLVTAPIFICVTAICGILITSSAATIYGQYIWNPFELLMTMQEKSGSAGTRAGTFFAGLGFLASQLSLCQILNGISTGMDMAALCPKWINIRRGCYILTIIAIAICPWNYVTSPGTFITVLSGWSVFLSPMTGIVISDYFLVRHGEYHVGDLYRGNKSSAYWYVWGFNPRGFTAWILGMVPLLPGFVRAIKHTANGNGWDHLYQISYFYGFFVALVVHAALHKLFPAERQRGSSPFVLSESAEMLDRVGGGDRPKQDHISSKEMEVLEV</sequence>
<feature type="transmembrane region" description="Helical" evidence="7">
    <location>
        <begin position="400"/>
        <end position="424"/>
    </location>
</feature>
<dbReference type="EMBL" id="KV749117">
    <property type="protein sequence ID" value="OCL11102.1"/>
    <property type="molecule type" value="Genomic_DNA"/>
</dbReference>
<feature type="transmembrane region" description="Helical" evidence="7">
    <location>
        <begin position="335"/>
        <end position="356"/>
    </location>
</feature>
<evidence type="ECO:0000256" key="5">
    <source>
        <dbReference type="ARBA" id="ARBA00023136"/>
    </source>
</evidence>
<feature type="transmembrane region" description="Helical" evidence="7">
    <location>
        <begin position="485"/>
        <end position="504"/>
    </location>
</feature>